<dbReference type="InterPro" id="IPR036397">
    <property type="entry name" value="RNaseH_sf"/>
</dbReference>
<dbReference type="GO" id="GO:0003676">
    <property type="term" value="F:nucleic acid binding"/>
    <property type="evidence" value="ECO:0007669"/>
    <property type="project" value="InterPro"/>
</dbReference>
<feature type="compositionally biased region" description="Gly residues" evidence="2">
    <location>
        <begin position="228"/>
        <end position="252"/>
    </location>
</feature>
<dbReference type="SUPFAM" id="SSF53098">
    <property type="entry name" value="Ribonuclease H-like"/>
    <property type="match status" value="1"/>
</dbReference>
<dbReference type="Pfam" id="PF25597">
    <property type="entry name" value="SH3_retrovirus"/>
    <property type="match status" value="1"/>
</dbReference>
<feature type="compositionally biased region" description="Polar residues" evidence="2">
    <location>
        <begin position="902"/>
        <end position="911"/>
    </location>
</feature>
<dbReference type="InterPro" id="IPR012337">
    <property type="entry name" value="RNaseH-like_sf"/>
</dbReference>
<keyword evidence="1" id="KW-0378">Hydrolase</keyword>
<proteinExistence type="predicted"/>
<organism evidence="5 6">
    <name type="scientific">Oryza sativa subsp. japonica</name>
    <name type="common">Rice</name>
    <dbReference type="NCBI Taxonomy" id="39947"/>
    <lineage>
        <taxon>Eukaryota</taxon>
        <taxon>Viridiplantae</taxon>
        <taxon>Streptophyta</taxon>
        <taxon>Embryophyta</taxon>
        <taxon>Tracheophyta</taxon>
        <taxon>Spermatophyta</taxon>
        <taxon>Magnoliopsida</taxon>
        <taxon>Liliopsida</taxon>
        <taxon>Poales</taxon>
        <taxon>Poaceae</taxon>
        <taxon>BOP clade</taxon>
        <taxon>Oryzoideae</taxon>
        <taxon>Oryzeae</taxon>
        <taxon>Oryzinae</taxon>
        <taxon>Oryza</taxon>
        <taxon>Oryza sativa</taxon>
    </lineage>
</organism>
<dbReference type="PROSITE" id="PS50994">
    <property type="entry name" value="INTEGRASE"/>
    <property type="match status" value="1"/>
</dbReference>
<sequence length="1447" mass="160651">MASSSKTAAGNPLGGNAISEKLSKSNHALWKAQVMAAVRGARLEGHLTGATKTPNALITTTAGDKGEKEVTVRNPEFDDWVATDQQVLGFLLSTLARDVLAQVATCGTAAAAWQMLEEMYSSVTRARFINTRIALSNTKKGTLSINEYVSKMKALADEMTAAGKIVDDDDLISYIIAGLDDTYEPVISTIVGKDTMTLGEAYSQLLSFEQRLALRHGGDSSVNLANRGRGGGGGQQRGGNTGNGGRGRGGNNNGANRGRGRGNNGGARPPGGVDNRPKCQLCYKRGHTVINCWYRYDEDFVPDEKYAGSATSYGIDTNWYVDTSATDHVTGELDKLTVRDRYKGQDQVHTASGAGMEISHIGHSTVRTPNRDIHLRNILYVPNANKNLVSANRLVSDNSAYMELYSKYFNLKDLATKKLLFRGPCRGRLYALPSSSPHERPRPLKEAFGAIKPSFERWHSRLGHPASPIVEKVISKNNLPCLAESNKQSVCDACQQGKSHQLPYSRSSSMSSHPLELIYSDVWGPALTSVGGKQYYVSFIGDYSKFTWLYLIKHKSEVIQKFHEFQALVERLFNRKIIAMQSDWGGEYEKLHSFFTKIGITHHVSCPHTHQQNGSAERKHRHIVEVGLTLLAYSSMPLKFWDEAFQAAVYLINRTPTKLLQFLTPLEHLFNQTPDYSSLRVFGCACWPHLRPYNTHKLQFRSKQCTFLGYSTLHKGFKCLDPSTGRVYISRDVIFDETNFPFAKLHTNAGARLRSEILLLPSHLLNPTSNPGEQQLDDNMANIPVNPANQIFGSNVQPVSAENDEADDSSGATENLAEQIHQDTAASPSASDTAASQPGAATSLDVVHFPASPDVMTHHSADSSSPSQPSHATATPASNDDVPSPSHISASEPFATGEEVTQAPSRPTTRLQRGIRKEKVYTDGTVKYKNTFLTVTGEPKNLTDALQNTNWKKAMDIEYEALMNNKTWHLVPPKQGRNVIDCKWVYKIKRKQDGSLDRYKARLVAKGFKQRYGIDYEDTFSPVVKAATIRIVLSIAVSRGWCMRQLDVQNAFLHGFLEEEVYMKQPPGYEDESFPGYVCKLDKALYGLKQAPRAWYSRLSKKLYDLGFQGSKGDTSLFFYNKGGLIIFVLIYVDDIIVTSSRQEAVSALLQDLKKEFALKDLGDLHYFLGIEVNKVTDEIILTQDKYACDLLRRVNMFDCKPVSTPLSTSEKLSAHEGDLLGPLDATNYRSVVGALQYLTLTRPDIAFPVNKVCQFLHAPTTVHWAAVKRILRYLKQCTKLGLKLCKSKSMLVSAYSDADWAGSLDDRRSTGGFAVFLGDNLVSWCARKQATVSRSSTESEYKALANATAEIMWVQTLLTELQVQSPPMAKLWCDNLGAKYLSSNPVFHARTKHIEVDYHFVRERVSQKLLEIDFVPTGDQVADGFTKALPVRQLENFKHNLNLGRL</sequence>
<dbReference type="EMBL" id="AC109596">
    <property type="protein sequence ID" value="AAU44069.1"/>
    <property type="molecule type" value="Genomic_DNA"/>
</dbReference>
<reference evidence="6" key="4">
    <citation type="journal article" date="2008" name="Nucleic Acids Res.">
        <title>The rice annotation project database (RAP-DB): 2008 update.</title>
        <authorList>
            <consortium name="The rice annotation project (RAP)"/>
        </authorList>
    </citation>
    <scope>GENOME REANNOTATION</scope>
    <source>
        <strain evidence="6">cv. Nipponbare</strain>
    </source>
</reference>
<dbReference type="GO" id="GO:0004190">
    <property type="term" value="F:aspartic-type endopeptidase activity"/>
    <property type="evidence" value="ECO:0007669"/>
    <property type="project" value="UniProtKB-KW"/>
</dbReference>
<evidence type="ECO:0000313" key="6">
    <source>
        <dbReference type="Proteomes" id="UP000000763"/>
    </source>
</evidence>
<dbReference type="Pfam" id="PF13976">
    <property type="entry name" value="gag_pre-integrs"/>
    <property type="match status" value="1"/>
</dbReference>
<dbReference type="Pfam" id="PF14223">
    <property type="entry name" value="Retrotran_gag_2"/>
    <property type="match status" value="1"/>
</dbReference>
<dbReference type="Gene3D" id="3.30.420.10">
    <property type="entry name" value="Ribonuclease H-like superfamily/Ribonuclease H"/>
    <property type="match status" value="1"/>
</dbReference>
<feature type="compositionally biased region" description="Low complexity" evidence="2">
    <location>
        <begin position="862"/>
        <end position="878"/>
    </location>
</feature>
<evidence type="ECO:0000256" key="1">
    <source>
        <dbReference type="ARBA" id="ARBA00022750"/>
    </source>
</evidence>
<evidence type="ECO:0000259" key="3">
    <source>
        <dbReference type="PROSITE" id="PS50994"/>
    </source>
</evidence>
<gene>
    <name evidence="4" type="ORF">OJ1187_E11.6</name>
    <name evidence="5" type="ORF">OJ1593_C11.20</name>
</gene>
<accession>Q65X82</accession>
<keyword evidence="1" id="KW-0645">Protease</keyword>
<dbReference type="Proteomes" id="UP000000763">
    <property type="component" value="Chromosome 5"/>
</dbReference>
<dbReference type="InterPro" id="IPR013103">
    <property type="entry name" value="RVT_2"/>
</dbReference>
<dbReference type="Pfam" id="PF22936">
    <property type="entry name" value="Pol_BBD"/>
    <property type="match status" value="1"/>
</dbReference>
<dbReference type="EMBL" id="AC108499">
    <property type="protein sequence ID" value="AAU43956.1"/>
    <property type="molecule type" value="Genomic_DNA"/>
</dbReference>
<feature type="region of interest" description="Disordered" evidence="2">
    <location>
        <begin position="821"/>
        <end position="840"/>
    </location>
</feature>
<evidence type="ECO:0000313" key="4">
    <source>
        <dbReference type="EMBL" id="AAU43956.1"/>
    </source>
</evidence>
<dbReference type="InterPro" id="IPR001584">
    <property type="entry name" value="Integrase_cat-core"/>
</dbReference>
<protein>
    <submittedName>
        <fullName evidence="5">Polyprotein</fullName>
    </submittedName>
</protein>
<reference evidence="5" key="1">
    <citation type="submission" date="2004-09" db="EMBL/GenBank/DDBJ databases">
        <title>Oryza sativa BAC OJ1593_C11 genomic sequence.</title>
        <authorList>
            <person name="Chow T.-Y."/>
            <person name="Hsing Y.-I.C."/>
            <person name="Chen C.-S."/>
            <person name="Chen H.-H."/>
            <person name="Liu S.-M."/>
            <person name="Chao Y.-T."/>
            <person name="Chang S.-J."/>
            <person name="Chen H.-C."/>
            <person name="Chen S.-K."/>
            <person name="Chen T.-R."/>
            <person name="Chen Y.-L."/>
            <person name="Cheng C.-H."/>
            <person name="Chung C.-I."/>
            <person name="Han S.-Y."/>
            <person name="Hsiao S.-H."/>
            <person name="Hsiung J.-N."/>
            <person name="Hsu C.-H."/>
            <person name="Huang J.-J."/>
            <person name="Kau P.-I."/>
            <person name="Lee M.-C."/>
            <person name="Leu H.-L."/>
            <person name="Li Y.-F."/>
            <person name="Lin S.-J."/>
            <person name="Lin Y.-C."/>
            <person name="Wu S.-W."/>
            <person name="Yu C.-Y."/>
            <person name="Yu S.-W."/>
            <person name="Wu H.-P."/>
            <person name="Shaw J.-F."/>
        </authorList>
    </citation>
    <scope>NUCLEOTIDE SEQUENCE</scope>
</reference>
<feature type="region of interest" description="Disordered" evidence="2">
    <location>
        <begin position="219"/>
        <end position="278"/>
    </location>
</feature>
<evidence type="ECO:0000313" key="5">
    <source>
        <dbReference type="EMBL" id="AAU44069.1"/>
    </source>
</evidence>
<reference evidence="6" key="3">
    <citation type="journal article" date="2005" name="Nature">
        <title>The map-based sequence of the rice genome.</title>
        <authorList>
            <consortium name="International rice genome sequencing project (IRGSP)"/>
            <person name="Matsumoto T."/>
            <person name="Wu J."/>
            <person name="Kanamori H."/>
            <person name="Katayose Y."/>
            <person name="Fujisawa M."/>
            <person name="Namiki N."/>
            <person name="Mizuno H."/>
            <person name="Yamamoto K."/>
            <person name="Antonio B.A."/>
            <person name="Baba T."/>
            <person name="Sakata K."/>
            <person name="Nagamura Y."/>
            <person name="Aoki H."/>
            <person name="Arikawa K."/>
            <person name="Arita K."/>
            <person name="Bito T."/>
            <person name="Chiden Y."/>
            <person name="Fujitsuka N."/>
            <person name="Fukunaka R."/>
            <person name="Hamada M."/>
            <person name="Harada C."/>
            <person name="Hayashi A."/>
            <person name="Hijishita S."/>
            <person name="Honda M."/>
            <person name="Hosokawa S."/>
            <person name="Ichikawa Y."/>
            <person name="Idonuma A."/>
            <person name="Iijima M."/>
            <person name="Ikeda M."/>
            <person name="Ikeno M."/>
            <person name="Ito K."/>
            <person name="Ito S."/>
            <person name="Ito T."/>
            <person name="Ito Y."/>
            <person name="Ito Y."/>
            <person name="Iwabuchi A."/>
            <person name="Kamiya K."/>
            <person name="Karasawa W."/>
            <person name="Kurita K."/>
            <person name="Katagiri S."/>
            <person name="Kikuta A."/>
            <person name="Kobayashi H."/>
            <person name="Kobayashi N."/>
            <person name="Machita K."/>
            <person name="Maehara T."/>
            <person name="Masukawa M."/>
            <person name="Mizubayashi T."/>
            <person name="Mukai Y."/>
            <person name="Nagasaki H."/>
            <person name="Nagata Y."/>
            <person name="Naito S."/>
            <person name="Nakashima M."/>
            <person name="Nakama Y."/>
            <person name="Nakamichi Y."/>
            <person name="Nakamura M."/>
            <person name="Meguro A."/>
            <person name="Negishi M."/>
            <person name="Ohta I."/>
            <person name="Ohta T."/>
            <person name="Okamoto M."/>
            <person name="Ono N."/>
            <person name="Saji S."/>
            <person name="Sakaguchi M."/>
            <person name="Sakai K."/>
            <person name="Shibata M."/>
            <person name="Shimokawa T."/>
            <person name="Song J."/>
            <person name="Takazaki Y."/>
            <person name="Terasawa K."/>
            <person name="Tsugane M."/>
            <person name="Tsuji K."/>
            <person name="Ueda S."/>
            <person name="Waki K."/>
            <person name="Yamagata H."/>
            <person name="Yamamoto M."/>
            <person name="Yamamoto S."/>
            <person name="Yamane H."/>
            <person name="Yoshiki S."/>
            <person name="Yoshihara R."/>
            <person name="Yukawa K."/>
            <person name="Zhong H."/>
            <person name="Yano M."/>
            <person name="Yuan Q."/>
            <person name="Ouyang S."/>
            <person name="Liu J."/>
            <person name="Jones K.M."/>
            <person name="Gansberger K."/>
            <person name="Moffat K."/>
            <person name="Hill J."/>
            <person name="Bera J."/>
            <person name="Fadrosh D."/>
            <person name="Jin S."/>
            <person name="Johri S."/>
            <person name="Kim M."/>
            <person name="Overton L."/>
            <person name="Reardon M."/>
            <person name="Tsitrin T."/>
            <person name="Vuong H."/>
            <person name="Weaver B."/>
            <person name="Ciecko A."/>
            <person name="Tallon L."/>
            <person name="Jackson J."/>
            <person name="Pai G."/>
            <person name="Aken S.V."/>
            <person name="Utterback T."/>
            <person name="Reidmuller S."/>
            <person name="Feldblyum T."/>
            <person name="Hsiao J."/>
            <person name="Zismann V."/>
            <person name="Iobst S."/>
            <person name="de Vazeille A.R."/>
            <person name="Buell C.R."/>
            <person name="Ying K."/>
            <person name="Li Y."/>
            <person name="Lu T."/>
            <person name="Huang Y."/>
            <person name="Zhao Q."/>
            <person name="Feng Q."/>
            <person name="Zhang L."/>
            <person name="Zhu J."/>
            <person name="Weng Q."/>
            <person name="Mu J."/>
            <person name="Lu Y."/>
            <person name="Fan D."/>
            <person name="Liu Y."/>
            <person name="Guan J."/>
            <person name="Zhang Y."/>
            <person name="Yu S."/>
            <person name="Liu X."/>
            <person name="Zhang Y."/>
            <person name="Hong G."/>
            <person name="Han B."/>
            <person name="Choisne N."/>
            <person name="Demange N."/>
            <person name="Orjeda G."/>
            <person name="Samain S."/>
            <person name="Cattolico L."/>
            <person name="Pelletier E."/>
            <person name="Couloux A."/>
            <person name="Segurens B."/>
            <person name="Wincker P."/>
            <person name="D'Hont A."/>
            <person name="Scarpelli C."/>
            <person name="Weissenbach J."/>
            <person name="Salanoubat M."/>
            <person name="Quetier F."/>
            <person name="Yu Y."/>
            <person name="Kim H.R."/>
            <person name="Rambo T."/>
            <person name="Currie J."/>
            <person name="Collura K."/>
            <person name="Luo M."/>
            <person name="Yang T."/>
            <person name="Ammiraju J.S.S."/>
            <person name="Engler F."/>
            <person name="Soderlund C."/>
            <person name="Wing R.A."/>
            <person name="Palmer L.E."/>
            <person name="de la Bastide M."/>
            <person name="Spiegel L."/>
            <person name="Nascimento L."/>
            <person name="Zutavern T."/>
            <person name="O'Shaughnessy A."/>
            <person name="Dike S."/>
            <person name="Dedhia N."/>
            <person name="Preston R."/>
            <person name="Balija V."/>
            <person name="McCombie W.R."/>
            <person name="Chow T."/>
            <person name="Chen H."/>
            <person name="Chung M."/>
            <person name="Chen C."/>
            <person name="Shaw J."/>
            <person name="Wu H."/>
            <person name="Hsiao K."/>
            <person name="Chao Y."/>
            <person name="Chu M."/>
            <person name="Cheng C."/>
            <person name="Hour A."/>
            <person name="Lee P."/>
            <person name="Lin S."/>
            <person name="Lin Y."/>
            <person name="Liou J."/>
            <person name="Liu S."/>
            <person name="Hsing Y."/>
            <person name="Raghuvanshi S."/>
            <person name="Mohanty A."/>
            <person name="Bharti A.K."/>
            <person name="Gaur A."/>
            <person name="Gupta V."/>
            <person name="Kumar D."/>
            <person name="Ravi V."/>
            <person name="Vij S."/>
            <person name="Kapur A."/>
            <person name="Khurana P."/>
            <person name="Khurana P."/>
            <person name="Khurana J.P."/>
            <person name="Tyagi A.K."/>
            <person name="Gaikwad K."/>
            <person name="Singh A."/>
            <person name="Dalal V."/>
            <person name="Srivastava S."/>
            <person name="Dixit A."/>
            <person name="Pal A.K."/>
            <person name="Ghazi I.A."/>
            <person name="Yadav M."/>
            <person name="Pandit A."/>
            <person name="Bhargava A."/>
            <person name="Sureshbabu K."/>
            <person name="Batra K."/>
            <person name="Sharma T.R."/>
            <person name="Mohapatra T."/>
            <person name="Singh N.K."/>
            <person name="Messing J."/>
            <person name="Nelson A.B."/>
            <person name="Fuks G."/>
            <person name="Kavchok S."/>
            <person name="Keizer G."/>
            <person name="Linton E."/>
            <person name="Llaca V."/>
            <person name="Song R."/>
            <person name="Tanyolac B."/>
            <person name="Young S."/>
            <person name="Ho-Il K."/>
            <person name="Hahn J.H."/>
            <person name="Sangsakoo G."/>
            <person name="Vanavichit A."/>
            <person name="de Mattos Luiz.A.T."/>
            <person name="Zimmer P.D."/>
            <person name="Malone G."/>
            <person name="Dellagostin O."/>
            <person name="de Oliveira A.C."/>
            <person name="Bevan M."/>
            <person name="Bancroft I."/>
            <person name="Minx P."/>
            <person name="Cordum H."/>
            <person name="Wilson R."/>
            <person name="Cheng Z."/>
            <person name="Jin W."/>
            <person name="Jiang J."/>
            <person name="Leong S.A."/>
            <person name="Iwama H."/>
            <person name="Gojobori T."/>
            <person name="Itoh T."/>
            <person name="Niimura Y."/>
            <person name="Fujii Y."/>
            <person name="Habara T."/>
            <person name="Sakai H."/>
            <person name="Sato Y."/>
            <person name="Wilson G."/>
            <person name="Kumar K."/>
            <person name="McCouch S."/>
            <person name="Juretic N."/>
            <person name="Hoen D."/>
            <person name="Wright S."/>
            <person name="Bruskiewich R."/>
            <person name="Bureau T."/>
            <person name="Miyao A."/>
            <person name="Hirochika H."/>
            <person name="Nishikawa T."/>
            <person name="Kadowaki K."/>
            <person name="Sugiura M."/>
            <person name="Burr B."/>
            <person name="Sasaki T."/>
        </authorList>
    </citation>
    <scope>NUCLEOTIDE SEQUENCE [LARGE SCALE GENOMIC DNA]</scope>
    <source>
        <strain evidence="6">cv. Nipponbare</strain>
    </source>
</reference>
<dbReference type="InterPro" id="IPR057670">
    <property type="entry name" value="SH3_retrovirus"/>
</dbReference>
<dbReference type="Pfam" id="PF07727">
    <property type="entry name" value="RVT_2"/>
    <property type="match status" value="1"/>
</dbReference>
<dbReference type="InterPro" id="IPR054722">
    <property type="entry name" value="PolX-like_BBD"/>
</dbReference>
<keyword evidence="1" id="KW-0064">Aspartyl protease</keyword>
<feature type="region of interest" description="Disordered" evidence="2">
    <location>
        <begin position="853"/>
        <end position="914"/>
    </location>
</feature>
<dbReference type="CDD" id="cd09272">
    <property type="entry name" value="RNase_HI_RT_Ty1"/>
    <property type="match status" value="1"/>
</dbReference>
<dbReference type="PANTHER" id="PTHR11439:SF450">
    <property type="entry name" value="REVERSE TRANSCRIPTASE TY1_COPIA-TYPE DOMAIN-CONTAINING PROTEIN"/>
    <property type="match status" value="1"/>
</dbReference>
<dbReference type="SUPFAM" id="SSF56672">
    <property type="entry name" value="DNA/RNA polymerases"/>
    <property type="match status" value="1"/>
</dbReference>
<dbReference type="PANTHER" id="PTHR11439">
    <property type="entry name" value="GAG-POL-RELATED RETROTRANSPOSON"/>
    <property type="match status" value="1"/>
</dbReference>
<dbReference type="GO" id="GO:0015074">
    <property type="term" value="P:DNA integration"/>
    <property type="evidence" value="ECO:0007669"/>
    <property type="project" value="InterPro"/>
</dbReference>
<evidence type="ECO:0000256" key="2">
    <source>
        <dbReference type="SAM" id="MobiDB-lite"/>
    </source>
</evidence>
<feature type="compositionally biased region" description="Low complexity" evidence="2">
    <location>
        <begin position="822"/>
        <end position="838"/>
    </location>
</feature>
<dbReference type="InterPro" id="IPR043502">
    <property type="entry name" value="DNA/RNA_pol_sf"/>
</dbReference>
<feature type="domain" description="Integrase catalytic" evidence="3">
    <location>
        <begin position="510"/>
        <end position="673"/>
    </location>
</feature>
<reference evidence="4" key="2">
    <citation type="submission" date="2004-10" db="EMBL/GenBank/DDBJ databases">
        <title>Oryza sativa BAC OJ1187_E11 genomic sequence.</title>
        <authorList>
            <person name="Chow T.-Y."/>
            <person name="Hsing Y.-I.C."/>
            <person name="Chen C.-S."/>
            <person name="Chen H.-H."/>
            <person name="Liu S.-M."/>
            <person name="Chao Y.-T."/>
            <person name="Chang S.-J."/>
            <person name="Chen H.-C."/>
            <person name="Chen S.-K."/>
            <person name="Chen T.-R."/>
            <person name="Chen Y.-L."/>
            <person name="Cheng C.-H."/>
            <person name="Chung C.-I."/>
            <person name="Han S.-Y."/>
            <person name="Hsiao S.-H."/>
            <person name="Hsiung J.-N."/>
            <person name="Hsu C.-H."/>
            <person name="Huang J.-J."/>
            <person name="Kau P.-I."/>
            <person name="Lee M.-C."/>
            <person name="Leu H.-L."/>
            <person name="Li Y.-F."/>
            <person name="Lin S.-J."/>
            <person name="Lin Y.-C."/>
            <person name="Wu S.-W."/>
            <person name="Yu C.-Y."/>
            <person name="Yu S.-W."/>
            <person name="Wu H.-P."/>
            <person name="Shaw J.-F."/>
        </authorList>
    </citation>
    <scope>NUCLEOTIDE SEQUENCE</scope>
</reference>
<name>Q65X82_ORYSJ</name>
<dbReference type="InterPro" id="IPR025724">
    <property type="entry name" value="GAG-pre-integrase_dom"/>
</dbReference>